<keyword evidence="2" id="KW-1185">Reference proteome</keyword>
<gene>
    <name evidence="1" type="ORF">CSUB01_09897</name>
</gene>
<organism evidence="1 2">
    <name type="scientific">Colletotrichum sublineola</name>
    <name type="common">Sorghum anthracnose fungus</name>
    <dbReference type="NCBI Taxonomy" id="1173701"/>
    <lineage>
        <taxon>Eukaryota</taxon>
        <taxon>Fungi</taxon>
        <taxon>Dikarya</taxon>
        <taxon>Ascomycota</taxon>
        <taxon>Pezizomycotina</taxon>
        <taxon>Sordariomycetes</taxon>
        <taxon>Hypocreomycetidae</taxon>
        <taxon>Glomerellales</taxon>
        <taxon>Glomerellaceae</taxon>
        <taxon>Colletotrichum</taxon>
        <taxon>Colletotrichum graminicola species complex</taxon>
    </lineage>
</organism>
<accession>A0A066XNV1</accession>
<proteinExistence type="predicted"/>
<evidence type="ECO:0000313" key="2">
    <source>
        <dbReference type="Proteomes" id="UP000027238"/>
    </source>
</evidence>
<comment type="caution">
    <text evidence="1">The sequence shown here is derived from an EMBL/GenBank/DDBJ whole genome shotgun (WGS) entry which is preliminary data.</text>
</comment>
<dbReference type="AlphaFoldDB" id="A0A066XNV1"/>
<evidence type="ECO:0000313" key="1">
    <source>
        <dbReference type="EMBL" id="KDN69339.1"/>
    </source>
</evidence>
<name>A0A066XNV1_COLSU</name>
<dbReference type="EMBL" id="JMSE01000527">
    <property type="protein sequence ID" value="KDN69339.1"/>
    <property type="molecule type" value="Genomic_DNA"/>
</dbReference>
<reference evidence="2" key="1">
    <citation type="journal article" date="2014" name="Genome Announc.">
        <title>Draft genome sequence of Colletotrichum sublineola, a destructive pathogen of cultivated sorghum.</title>
        <authorList>
            <person name="Baroncelli R."/>
            <person name="Sanz-Martin J.M."/>
            <person name="Rech G.E."/>
            <person name="Sukno S.A."/>
            <person name="Thon M.R."/>
        </authorList>
    </citation>
    <scope>NUCLEOTIDE SEQUENCE [LARGE SCALE GENOMIC DNA]</scope>
    <source>
        <strain evidence="2">TX430BB</strain>
    </source>
</reference>
<protein>
    <submittedName>
        <fullName evidence="1">Uncharacterized protein</fullName>
    </submittedName>
</protein>
<dbReference type="HOGENOM" id="CLU_2426927_0_0_1"/>
<dbReference type="Proteomes" id="UP000027238">
    <property type="component" value="Unassembled WGS sequence"/>
</dbReference>
<sequence>MLKRATVMDGSLGQQLRFRKHFKMANWPPAGDHTLRELRRLARGIPEDPVHGAKAEAYAGFGGGPGGRWAMVTPSTRPALWPTCCWNTSGG</sequence>